<evidence type="ECO:0000313" key="4">
    <source>
        <dbReference type="Proteomes" id="UP000005868"/>
    </source>
</evidence>
<dbReference type="Pfam" id="PF22725">
    <property type="entry name" value="GFO_IDH_MocA_C3"/>
    <property type="match status" value="1"/>
</dbReference>
<organism evidence="3 4">
    <name type="scientific">Thermovirga lienii (strain ATCC BAA-1197 / DSM 17291 / Cas60314)</name>
    <dbReference type="NCBI Taxonomy" id="580340"/>
    <lineage>
        <taxon>Bacteria</taxon>
        <taxon>Thermotogati</taxon>
        <taxon>Synergistota</taxon>
        <taxon>Synergistia</taxon>
        <taxon>Synergistales</taxon>
        <taxon>Thermovirgaceae</taxon>
        <taxon>Thermovirga</taxon>
    </lineage>
</organism>
<feature type="domain" description="Gfo/Idh/MocA-like oxidoreductase N-terminal" evidence="1">
    <location>
        <begin position="4"/>
        <end position="122"/>
    </location>
</feature>
<dbReference type="SUPFAM" id="SSF51735">
    <property type="entry name" value="NAD(P)-binding Rossmann-fold domains"/>
    <property type="match status" value="1"/>
</dbReference>
<dbReference type="PANTHER" id="PTHR43377:SF1">
    <property type="entry name" value="BILIVERDIN REDUCTASE A"/>
    <property type="match status" value="1"/>
</dbReference>
<evidence type="ECO:0000313" key="3">
    <source>
        <dbReference type="EMBL" id="AER66794.1"/>
    </source>
</evidence>
<dbReference type="Pfam" id="PF01408">
    <property type="entry name" value="GFO_IDH_MocA"/>
    <property type="match status" value="1"/>
</dbReference>
<reference evidence="3 4" key="2">
    <citation type="journal article" date="2012" name="Stand. Genomic Sci.">
        <title>Genome sequence of the moderately thermophilic, amino-acid-degrading and sulfur-reducing bacterium Thermovirga lienii type strain (Cas60314(T)).</title>
        <authorList>
            <person name="Goker M."/>
            <person name="Saunders E."/>
            <person name="Lapidus A."/>
            <person name="Nolan M."/>
            <person name="Lucas S."/>
            <person name="Hammon N."/>
            <person name="Deshpande S."/>
            <person name="Cheng J.F."/>
            <person name="Han C."/>
            <person name="Tapia R."/>
            <person name="Goodwin L.A."/>
            <person name="Pitluck S."/>
            <person name="Liolios K."/>
            <person name="Mavromatis K."/>
            <person name="Pagani I."/>
            <person name="Ivanova N."/>
            <person name="Mikhailova N."/>
            <person name="Pati A."/>
            <person name="Chen A."/>
            <person name="Palaniappan K."/>
            <person name="Land M."/>
            <person name="Chang Y.J."/>
            <person name="Jeffries C.D."/>
            <person name="Brambilla E.M."/>
            <person name="Rohde M."/>
            <person name="Spring S."/>
            <person name="Detter J.C."/>
            <person name="Woyke T."/>
            <person name="Bristow J."/>
            <person name="Eisen J.A."/>
            <person name="Markowitz V."/>
            <person name="Hugenholtz P."/>
            <person name="Kyrpides N.C."/>
            <person name="Klenk H.P."/>
        </authorList>
    </citation>
    <scope>NUCLEOTIDE SEQUENCE [LARGE SCALE GENOMIC DNA]</scope>
    <source>
        <strain evidence="4">ATCC BAA-1197 / DSM 17291 / Cas60314</strain>
    </source>
</reference>
<dbReference type="SUPFAM" id="SSF55347">
    <property type="entry name" value="Glyceraldehyde-3-phosphate dehydrogenase-like, C-terminal domain"/>
    <property type="match status" value="1"/>
</dbReference>
<dbReference type="Gene3D" id="3.30.360.10">
    <property type="entry name" value="Dihydrodipicolinate Reductase, domain 2"/>
    <property type="match status" value="1"/>
</dbReference>
<name>G7VA94_THELD</name>
<dbReference type="InterPro" id="IPR055170">
    <property type="entry name" value="GFO_IDH_MocA-like_dom"/>
</dbReference>
<feature type="domain" description="GFO/IDH/MocA-like oxidoreductase" evidence="2">
    <location>
        <begin position="157"/>
        <end position="227"/>
    </location>
</feature>
<dbReference type="InterPro" id="IPR036291">
    <property type="entry name" value="NAD(P)-bd_dom_sf"/>
</dbReference>
<dbReference type="PANTHER" id="PTHR43377">
    <property type="entry name" value="BILIVERDIN REDUCTASE A"/>
    <property type="match status" value="1"/>
</dbReference>
<gene>
    <name evidence="3" type="ordered locus">Tlie_1061</name>
</gene>
<evidence type="ECO:0000259" key="2">
    <source>
        <dbReference type="Pfam" id="PF22725"/>
    </source>
</evidence>
<sequence>MKPVRVGVMGVGHLGFHHARVYTELLNAELVGIVDINEDRAASIGELLKVPHYTNVETFLDATKPDAVSVVVPTSEHYEVARRALERGCHVLIEKPVTATVEEAEELLKIAASRHLVLQVGHIERFNSAIQYVQKIIKKPIFIQSRRMGPFNPRISDVGVVLDLMIHDIDIILALVGSEIESITAIGRAIRTNMEDVASAQISFTNGALAQILVSRVSEKRQRQLEIMEPERFISVNYETQDVSIHRCIREKGSGMVEVIEHPVFPKKEPLKLELQHFVTCIQEGRQPLVGISDGKRALEVAIHVLKQINSSNFDTSISQV</sequence>
<evidence type="ECO:0000259" key="1">
    <source>
        <dbReference type="Pfam" id="PF01408"/>
    </source>
</evidence>
<accession>G7VA94</accession>
<dbReference type="Gene3D" id="3.40.50.720">
    <property type="entry name" value="NAD(P)-binding Rossmann-like Domain"/>
    <property type="match status" value="1"/>
</dbReference>
<dbReference type="AlphaFoldDB" id="G7VA94"/>
<reference evidence="4" key="1">
    <citation type="submission" date="2011-10" db="EMBL/GenBank/DDBJ databases">
        <title>The complete genome of chromosome of Thermovirga lienii DSM 17291.</title>
        <authorList>
            <consortium name="US DOE Joint Genome Institute (JGI-PGF)"/>
            <person name="Lucas S."/>
            <person name="Copeland A."/>
            <person name="Lapidus A."/>
            <person name="Glavina del Rio T."/>
            <person name="Dalin E."/>
            <person name="Tice H."/>
            <person name="Bruce D."/>
            <person name="Goodwin L."/>
            <person name="Pitluck S."/>
            <person name="Peters L."/>
            <person name="Mikhailova N."/>
            <person name="Saunders E."/>
            <person name="Kyrpides N."/>
            <person name="Mavromatis K."/>
            <person name="Ivanova N."/>
            <person name="Last F.I."/>
            <person name="Brettin T."/>
            <person name="Detter J.C."/>
            <person name="Han C."/>
            <person name="Larimer F."/>
            <person name="Land M."/>
            <person name="Hauser L."/>
            <person name="Markowitz V."/>
            <person name="Cheng J.-F."/>
            <person name="Hugenholtz P."/>
            <person name="Woyke T."/>
            <person name="Wu D."/>
            <person name="Spring S."/>
            <person name="Schroeder M."/>
            <person name="Brambilla E.-M."/>
            <person name="Klenk H.-P."/>
            <person name="Eisen J.A."/>
        </authorList>
    </citation>
    <scope>NUCLEOTIDE SEQUENCE [LARGE SCALE GENOMIC DNA]</scope>
    <source>
        <strain evidence="4">ATCC BAA-1197 / DSM 17291 / Cas60314</strain>
    </source>
</reference>
<dbReference type="STRING" id="580340.Tlie_1061"/>
<dbReference type="HOGENOM" id="CLU_023194_10_0_0"/>
<keyword evidence="4" id="KW-1185">Reference proteome</keyword>
<proteinExistence type="predicted"/>
<dbReference type="InterPro" id="IPR051450">
    <property type="entry name" value="Gfo/Idh/MocA_Oxidoreductases"/>
</dbReference>
<dbReference type="eggNOG" id="COG0673">
    <property type="taxonomic scope" value="Bacteria"/>
</dbReference>
<protein>
    <submittedName>
        <fullName evidence="3">Oxidoreductase domain protein</fullName>
    </submittedName>
</protein>
<dbReference type="EMBL" id="CP003096">
    <property type="protein sequence ID" value="AER66794.1"/>
    <property type="molecule type" value="Genomic_DNA"/>
</dbReference>
<dbReference type="KEGG" id="tli:Tlie_1061"/>
<dbReference type="InterPro" id="IPR000683">
    <property type="entry name" value="Gfo/Idh/MocA-like_OxRdtase_N"/>
</dbReference>
<dbReference type="GO" id="GO:0000166">
    <property type="term" value="F:nucleotide binding"/>
    <property type="evidence" value="ECO:0007669"/>
    <property type="project" value="InterPro"/>
</dbReference>
<dbReference type="OrthoDB" id="9783105at2"/>
<dbReference type="Proteomes" id="UP000005868">
    <property type="component" value="Chromosome"/>
</dbReference>